<dbReference type="EMBL" id="CAJNAQ010000002">
    <property type="protein sequence ID" value="CAE6487648.1"/>
    <property type="molecule type" value="Genomic_DNA"/>
</dbReference>
<name>V6AV88_9ARCH</name>
<gene>
    <name evidence="2" type="ORF">NITUZ_40559</name>
    <name evidence="1" type="ORF">NUZ5A_20347</name>
</gene>
<organism evidence="2 3">
    <name type="scientific">Candidatus Nitrosotenuis uzonensis</name>
    <dbReference type="NCBI Taxonomy" id="1407055"/>
    <lineage>
        <taxon>Archaea</taxon>
        <taxon>Nitrososphaerota</taxon>
        <taxon>Candidatus Nitrosotenuis</taxon>
    </lineage>
</organism>
<evidence type="ECO:0000313" key="2">
    <source>
        <dbReference type="EMBL" id="CDI06393.1"/>
    </source>
</evidence>
<proteinExistence type="predicted"/>
<keyword evidence="3" id="KW-1185">Reference proteome</keyword>
<reference evidence="2" key="1">
    <citation type="journal article" date="2013" name="PLoS ONE">
        <title>Enrichment and Genome Sequence of the Group I.1a Ammonia-Oxidizing Archaeon ?Ca. Nitrosotenuis uzonensis? Representing a Clade Globally.</title>
        <authorList>
            <person name="Lebedeva E.V."/>
            <person name="Hatzenpichler R."/>
            <person name="Pelletier E."/>
            <person name="Schuster N."/>
            <person name="Hauzmayer S."/>
            <person name="Bulaev A."/>
            <person name="Grigor'eva N.V."/>
            <person name="Galushko A."/>
            <person name="Schmid M."/>
            <person name="Palatinszky M."/>
            <person name="Le Paslier D."/>
            <person name="Daims H."/>
            <person name="Wagner M."/>
        </authorList>
    </citation>
    <scope>NUCLEOTIDE SEQUENCE [LARGE SCALE GENOMIC DNA]</scope>
    <source>
        <strain evidence="2">N4</strain>
    </source>
</reference>
<dbReference type="InterPro" id="IPR036388">
    <property type="entry name" value="WH-like_DNA-bd_sf"/>
</dbReference>
<reference evidence="2" key="2">
    <citation type="submission" date="2013-10" db="EMBL/GenBank/DDBJ databases">
        <authorList>
            <person name="Regsiter A."/>
        </authorList>
    </citation>
    <scope>NUCLEOTIDE SEQUENCE</scope>
    <source>
        <strain evidence="2">N4</strain>
    </source>
</reference>
<comment type="caution">
    <text evidence="2">The sequence shown here is derived from an EMBL/GenBank/DDBJ whole genome shotgun (WGS) entry which is preliminary data.</text>
</comment>
<protein>
    <recommendedName>
        <fullName evidence="4">Transcriptional regulator</fullName>
    </recommendedName>
</protein>
<dbReference type="SUPFAM" id="SSF46785">
    <property type="entry name" value="Winged helix' DNA-binding domain"/>
    <property type="match status" value="1"/>
</dbReference>
<reference evidence="1" key="3">
    <citation type="submission" date="2021-02" db="EMBL/GenBank/DDBJ databases">
        <authorList>
            <person name="Han P."/>
        </authorList>
    </citation>
    <scope>NUCLEOTIDE SEQUENCE</scope>
    <source>
        <strain evidence="1">Candidatus Nitrosotenuis uzonensis 5A</strain>
    </source>
</reference>
<evidence type="ECO:0008006" key="4">
    <source>
        <dbReference type="Google" id="ProtNLM"/>
    </source>
</evidence>
<dbReference type="AlphaFoldDB" id="V6AV88"/>
<evidence type="ECO:0000313" key="3">
    <source>
        <dbReference type="Proteomes" id="UP000018159"/>
    </source>
</evidence>
<accession>V6AV88</accession>
<dbReference type="OrthoDB" id="10985at2157"/>
<dbReference type="InterPro" id="IPR036390">
    <property type="entry name" value="WH_DNA-bd_sf"/>
</dbReference>
<dbReference type="Proteomes" id="UP000655759">
    <property type="component" value="Unassembled WGS sequence"/>
</dbReference>
<dbReference type="STRING" id="1407055.NITUZ_40559"/>
<dbReference type="Gene3D" id="1.10.10.10">
    <property type="entry name" value="Winged helix-like DNA-binding domain superfamily/Winged helix DNA-binding domain"/>
    <property type="match status" value="1"/>
</dbReference>
<evidence type="ECO:0000313" key="1">
    <source>
        <dbReference type="EMBL" id="CAE6487648.1"/>
    </source>
</evidence>
<dbReference type="Proteomes" id="UP000018159">
    <property type="component" value="Unassembled WGS sequence"/>
</dbReference>
<dbReference type="EMBL" id="CBTY010000009">
    <property type="protein sequence ID" value="CDI06393.1"/>
    <property type="molecule type" value="Genomic_DNA"/>
</dbReference>
<sequence length="109" mass="12424">MLVNAGLDENETDVVLEILSDRYCRKVLNTIIDGPKSAFQISSESDILLSTVYRKLKTLQHYKLLSTKCQLREDGKKLFLYQSKIRSISARLDKDLLNVAIEPNLSLSH</sequence>